<protein>
    <submittedName>
        <fullName evidence="2">Uncharacterized protein</fullName>
    </submittedName>
</protein>
<sequence>MSENNSPTLTLKIKADVSELVKLEDRLHQIADLMKQIGLVEVDKSETTKFVRVRSENNGITEPILFSPEIRCDCKKSYPSGLELAMNEVANVGVRLGVEKARSQFRYLAEKPEEYNPGIENERLKTAIDELACKFKASEILIVQHLLDIKNQLVDIKHKREHLLD</sequence>
<dbReference type="Proteomes" id="UP001177597">
    <property type="component" value="Plasmid paIh1"/>
</dbReference>
<dbReference type="EMBL" id="CP123498">
    <property type="protein sequence ID" value="WGL96009.1"/>
    <property type="molecule type" value="Genomic_DNA"/>
</dbReference>
<gene>
    <name evidence="1" type="ORF">QE207_00520</name>
    <name evidence="2" type="ORF">QE207_05325</name>
</gene>
<evidence type="ECO:0000313" key="1">
    <source>
        <dbReference type="EMBL" id="WGL93779.1"/>
    </source>
</evidence>
<geneLocation type="plasmid" evidence="1 3">
    <name>paIh1</name>
</geneLocation>
<keyword evidence="1" id="KW-0614">Plasmid</keyword>
<dbReference type="AlphaFoldDB" id="A0AA95GFH0"/>
<dbReference type="Proteomes" id="UP001177597">
    <property type="component" value="Chromosome"/>
</dbReference>
<proteinExistence type="predicted"/>
<organism evidence="2 3">
    <name type="scientific">Arsenophonus nasoniae</name>
    <name type="common">son-killer infecting Nasonia vitripennis</name>
    <dbReference type="NCBI Taxonomy" id="638"/>
    <lineage>
        <taxon>Bacteria</taxon>
        <taxon>Pseudomonadati</taxon>
        <taxon>Pseudomonadota</taxon>
        <taxon>Gammaproteobacteria</taxon>
        <taxon>Enterobacterales</taxon>
        <taxon>Morganellaceae</taxon>
        <taxon>Arsenophonus</taxon>
    </lineage>
</organism>
<dbReference type="RefSeq" id="WP_280628247.1">
    <property type="nucleotide sequence ID" value="NZ_CP123491.1"/>
</dbReference>
<dbReference type="EMBL" id="CP123491">
    <property type="protein sequence ID" value="WGL93779.1"/>
    <property type="molecule type" value="Genomic_DNA"/>
</dbReference>
<evidence type="ECO:0000313" key="3">
    <source>
        <dbReference type="Proteomes" id="UP001177597"/>
    </source>
</evidence>
<evidence type="ECO:0000313" key="2">
    <source>
        <dbReference type="EMBL" id="WGL96009.1"/>
    </source>
</evidence>
<reference evidence="2" key="1">
    <citation type="submission" date="2023-04" db="EMBL/GenBank/DDBJ databases">
        <title>Genome dynamics across the evolutionary transition to endosymbiosis.</title>
        <authorList>
            <person name="Siozios S."/>
            <person name="Nadal-Jimenez P."/>
            <person name="Azagi T."/>
            <person name="Sprong H."/>
            <person name="Frost C.L."/>
            <person name="Parratt S.R."/>
            <person name="Taylor G."/>
            <person name="Brettell L."/>
            <person name="Lew K.C."/>
            <person name="Croft L."/>
            <person name="King K.C."/>
            <person name="Brockhurst M.A."/>
            <person name="Hypsa V."/>
            <person name="Novakova E."/>
            <person name="Darby A.C."/>
            <person name="Hurst G.D.D."/>
        </authorList>
    </citation>
    <scope>NUCLEOTIDE SEQUENCE</scope>
    <source>
        <strain evidence="2">AIh</strain>
        <plasmid evidence="1">paIh1</plasmid>
    </source>
</reference>
<name>A0AA95GFH0_9GAMM</name>
<accession>A0AA95GFH0</accession>